<dbReference type="InterPro" id="IPR055194">
    <property type="entry name" value="UBR1-like_WH"/>
</dbReference>
<dbReference type="UniPathway" id="UPA00143"/>
<dbReference type="SUPFAM" id="SSF46785">
    <property type="entry name" value="Winged helix' DNA-binding domain"/>
    <property type="match status" value="1"/>
</dbReference>
<dbReference type="InterPro" id="IPR044046">
    <property type="entry name" value="E3_ligase_UBR-like_C"/>
</dbReference>
<evidence type="ECO:0000256" key="9">
    <source>
        <dbReference type="PROSITE-ProRule" id="PRU00508"/>
    </source>
</evidence>
<comment type="catalytic activity">
    <reaction evidence="1 10">
        <text>S-ubiquitinyl-[E2 ubiquitin-conjugating enzyme]-L-cysteine + [acceptor protein]-L-lysine = [E2 ubiquitin-conjugating enzyme]-L-cysteine + N(6)-ubiquitinyl-[acceptor protein]-L-lysine.</text>
        <dbReference type="EC" id="2.3.2.27"/>
    </reaction>
</comment>
<evidence type="ECO:0000256" key="7">
    <source>
        <dbReference type="ARBA" id="ARBA00022833"/>
    </source>
</evidence>
<dbReference type="RefSeq" id="XP_016761111.1">
    <property type="nucleotide sequence ID" value="XM_016902030.1"/>
</dbReference>
<dbReference type="Gene3D" id="2.10.110.30">
    <property type="match status" value="1"/>
</dbReference>
<evidence type="ECO:0000256" key="12">
    <source>
        <dbReference type="SAM" id="MobiDB-lite"/>
    </source>
</evidence>
<keyword evidence="11" id="KW-0175">Coiled coil</keyword>
<feature type="compositionally biased region" description="Acidic residues" evidence="12">
    <location>
        <begin position="420"/>
        <end position="463"/>
    </location>
</feature>
<dbReference type="GO" id="GO:0071596">
    <property type="term" value="P:ubiquitin-dependent protein catabolic process via the N-end rule pathway"/>
    <property type="evidence" value="ECO:0007669"/>
    <property type="project" value="UniProtKB-UniRule"/>
</dbReference>
<keyword evidence="5 10" id="KW-0863">Zinc-finger</keyword>
<dbReference type="InterPro" id="IPR039164">
    <property type="entry name" value="UBR1-like"/>
</dbReference>
<accession>M3D470</accession>
<evidence type="ECO:0000256" key="1">
    <source>
        <dbReference type="ARBA" id="ARBA00000900"/>
    </source>
</evidence>
<comment type="similarity">
    <text evidence="8 10">Belongs to the E3 ubiquitin-protein ligase UBR1-like family.</text>
</comment>
<reference evidence="14 15" key="1">
    <citation type="journal article" date="2012" name="PLoS Pathog.">
        <title>Diverse lifestyles and strategies of plant pathogenesis encoded in the genomes of eighteen Dothideomycetes fungi.</title>
        <authorList>
            <person name="Ohm R.A."/>
            <person name="Feau N."/>
            <person name="Henrissat B."/>
            <person name="Schoch C.L."/>
            <person name="Horwitz B.A."/>
            <person name="Barry K.W."/>
            <person name="Condon B.J."/>
            <person name="Copeland A.C."/>
            <person name="Dhillon B."/>
            <person name="Glaser F."/>
            <person name="Hesse C.N."/>
            <person name="Kosti I."/>
            <person name="LaButti K."/>
            <person name="Lindquist E.A."/>
            <person name="Lucas S."/>
            <person name="Salamov A.A."/>
            <person name="Bradshaw R.E."/>
            <person name="Ciuffetti L."/>
            <person name="Hamelin R.C."/>
            <person name="Kema G.H.J."/>
            <person name="Lawrence C."/>
            <person name="Scott J.A."/>
            <person name="Spatafora J.W."/>
            <person name="Turgeon B.G."/>
            <person name="de Wit P.J.G.M."/>
            <person name="Zhong S."/>
            <person name="Goodwin S.B."/>
            <person name="Grigoriev I.V."/>
        </authorList>
    </citation>
    <scope>NUCLEOTIDE SEQUENCE [LARGE SCALE GENOMIC DNA]</scope>
    <source>
        <strain evidence="14 15">SO2202</strain>
    </source>
</reference>
<dbReference type="CDD" id="cd16482">
    <property type="entry name" value="RING-H2_UBR1-like"/>
    <property type="match status" value="1"/>
</dbReference>
<evidence type="ECO:0000259" key="13">
    <source>
        <dbReference type="PROSITE" id="PS51157"/>
    </source>
</evidence>
<dbReference type="EMBL" id="KB456264">
    <property type="protein sequence ID" value="EMF12990.1"/>
    <property type="molecule type" value="Genomic_DNA"/>
</dbReference>
<dbReference type="PROSITE" id="PS51157">
    <property type="entry name" value="ZF_UBR"/>
    <property type="match status" value="1"/>
</dbReference>
<dbReference type="OrthoDB" id="26387at2759"/>
<dbReference type="InterPro" id="IPR042065">
    <property type="entry name" value="E3_ELL-like"/>
</dbReference>
<feature type="region of interest" description="Disordered" evidence="12">
    <location>
        <begin position="160"/>
        <end position="181"/>
    </location>
</feature>
<dbReference type="InterPro" id="IPR003126">
    <property type="entry name" value="Znf_UBR"/>
</dbReference>
<feature type="region of interest" description="Disordered" evidence="12">
    <location>
        <begin position="1673"/>
        <end position="1692"/>
    </location>
</feature>
<evidence type="ECO:0000256" key="10">
    <source>
        <dbReference type="RuleBase" id="RU366018"/>
    </source>
</evidence>
<keyword evidence="15" id="KW-1185">Reference proteome</keyword>
<keyword evidence="3 10" id="KW-0808">Transferase</keyword>
<dbReference type="GO" id="GO:0000151">
    <property type="term" value="C:ubiquitin ligase complex"/>
    <property type="evidence" value="ECO:0007669"/>
    <property type="project" value="TreeGrafter"/>
</dbReference>
<dbReference type="HOGENOM" id="CLU_000684_1_0_1"/>
<dbReference type="OMA" id="EQLPKRM"/>
<feature type="coiled-coil region" evidence="11">
    <location>
        <begin position="1325"/>
        <end position="1352"/>
    </location>
</feature>
<keyword evidence="6 10" id="KW-0833">Ubl conjugation pathway</keyword>
<dbReference type="EC" id="2.3.2.27" evidence="10"/>
<dbReference type="GO" id="GO:0016567">
    <property type="term" value="P:protein ubiquitination"/>
    <property type="evidence" value="ECO:0007669"/>
    <property type="project" value="UniProtKB-UniRule"/>
</dbReference>
<keyword evidence="7 10" id="KW-0862">Zinc</keyword>
<organism evidence="14 15">
    <name type="scientific">Sphaerulina musiva (strain SO2202)</name>
    <name type="common">Poplar stem canker fungus</name>
    <name type="synonym">Septoria musiva</name>
    <dbReference type="NCBI Taxonomy" id="692275"/>
    <lineage>
        <taxon>Eukaryota</taxon>
        <taxon>Fungi</taxon>
        <taxon>Dikarya</taxon>
        <taxon>Ascomycota</taxon>
        <taxon>Pezizomycotina</taxon>
        <taxon>Dothideomycetes</taxon>
        <taxon>Dothideomycetidae</taxon>
        <taxon>Mycosphaerellales</taxon>
        <taxon>Mycosphaerellaceae</taxon>
        <taxon>Sphaerulina</taxon>
    </lineage>
</organism>
<feature type="region of interest" description="Disordered" evidence="12">
    <location>
        <begin position="501"/>
        <end position="553"/>
    </location>
</feature>
<comment type="pathway">
    <text evidence="2 10">Protein modification; protein ubiquitination.</text>
</comment>
<dbReference type="GO" id="GO:0005737">
    <property type="term" value="C:cytoplasm"/>
    <property type="evidence" value="ECO:0007669"/>
    <property type="project" value="TreeGrafter"/>
</dbReference>
<gene>
    <name evidence="14" type="ORF">SEPMUDRAFT_126043</name>
</gene>
<dbReference type="GO" id="GO:0061630">
    <property type="term" value="F:ubiquitin protein ligase activity"/>
    <property type="evidence" value="ECO:0007669"/>
    <property type="project" value="UniProtKB-UniRule"/>
</dbReference>
<dbReference type="Pfam" id="PF18995">
    <property type="entry name" value="PRT6_C"/>
    <property type="match status" value="2"/>
</dbReference>
<evidence type="ECO:0000256" key="4">
    <source>
        <dbReference type="ARBA" id="ARBA00022723"/>
    </source>
</evidence>
<evidence type="ECO:0000256" key="2">
    <source>
        <dbReference type="ARBA" id="ARBA00004906"/>
    </source>
</evidence>
<dbReference type="Pfam" id="PF02207">
    <property type="entry name" value="zf-UBR"/>
    <property type="match status" value="1"/>
</dbReference>
<comment type="function">
    <text evidence="10">Ubiquitin ligase protein which is a component of the N-end rule pathway. Recognizes and binds to proteins bearing specific N-terminal residues that are destabilizing according to the N-end rule, leading to their ubiquitination and subsequent degradation.</text>
</comment>
<evidence type="ECO:0000256" key="11">
    <source>
        <dbReference type="SAM" id="Coils"/>
    </source>
</evidence>
<proteinExistence type="inferred from homology"/>
<feature type="region of interest" description="Disordered" evidence="12">
    <location>
        <begin position="419"/>
        <end position="463"/>
    </location>
</feature>
<dbReference type="PANTHER" id="PTHR21497:SF24">
    <property type="entry name" value="E3 UBIQUITIN-PROTEIN LIGASE UBR1"/>
    <property type="match status" value="1"/>
</dbReference>
<dbReference type="STRING" id="692275.M3D470"/>
<dbReference type="InterPro" id="IPR003769">
    <property type="entry name" value="ClpS_core"/>
</dbReference>
<dbReference type="GO" id="GO:0008270">
    <property type="term" value="F:zinc ion binding"/>
    <property type="evidence" value="ECO:0007669"/>
    <property type="project" value="UniProtKB-UniRule"/>
</dbReference>
<protein>
    <recommendedName>
        <fullName evidence="10">E3 ubiquitin-protein ligase</fullName>
        <ecNumber evidence="10">2.3.2.27</ecNumber>
    </recommendedName>
</protein>
<dbReference type="InterPro" id="IPR014719">
    <property type="entry name" value="Ribosomal_bL12_C/ClpS-like"/>
</dbReference>
<dbReference type="eggNOG" id="KOG1140">
    <property type="taxonomic scope" value="Eukaryota"/>
</dbReference>
<keyword evidence="4 10" id="KW-0479">Metal-binding</keyword>
<dbReference type="SMART" id="SM00396">
    <property type="entry name" value="ZnF_UBR1"/>
    <property type="match status" value="1"/>
</dbReference>
<sequence length="2246" mass="252708">MQDKSSSGAQALARELLLQPSAFDNRWTDLSDCHLRRILFTSLAAGREDNLRLFFPNGTPVDPSELWSLKAAQGAIEGAEYTASARGTACGHIFKAGESTYSCKTCAADDTCVLCSRCFESSHHEGHTVTISISPGNSGCCDCGDHEAWKREVKCSIHSADAESEPRSSGKDKHRASDLPVSPDDVVEAVRMTIARCTDYLCDVFSCSPEQLRLQKSRETIMHDEQSSRLGGLYGEEPLEEDPEYALVLWNDEKHTVDDVQNQVARACSKSKKFGKEKAIEVDGVGRSIITYSRDLDELIRMSEIIEQLKLTVTIRSARDTFREQMCAAIVAWFADISGCLVGNDPSLLRNTICEEFLKPWWMGGGAHNRDIGVHGIDDHEVDDNEVTRQRYRMYVNHFRQPGLVPALVGNNVLRLEVDLGPDEDDDEDEDEDEANDDDDNNNNNDEDDDEDEEMDDDDDDHETNEIRVLRARAQINMDAGEMDIDIMDDAEDGAEVLEATLAGYPPPPPPPDLRSQRAQVLTPQDSDDGEAEQPRPSTNEPFPHVPRTPRAKVPTRLRPSKYWLEKPEAYKSQRSTEPCEDIWQRVRLDYLILYDLRLWKTLRINLRHLYITTVVTIPRFKRIIGLRIAGLYTALAQLYLIADREPDHSIINLSVQLLTTPSVTHEVVDRGNFLTNLMAILYTFLTTRQVGFPEDVHPKATLAFDAGTVTNRRIFHFFLDLRWLFRSELIHWRVRCEPRYLLQFLDLVKLHQGVCPNIRALGEHVEYESDTWISAQLIVKDINKLCKDLSLSFAPDEKFGDQNSNLHRAIRVVGQVTMINAFGYERKRFSAAELREDLAWHTVGPFESSGKTYSVPKLVVQSEPMSFHHPLHYLLSWLVENARGMGRCELRVLLHFTPEDLKDPYNQSRTAPAPNNLTPHELLSGIFDHPLRVVVWLAQMKAGMWVRNGITLRHQAHTYRSVSTRDVGYQRDIFMIQSALVLCGAGDELPGERYLAQMVDRFQMNGWVSGDYRLVPGFEEPQQLDCIEEFFHTLVIALSERGNLIPSITEAEQHDRVLQHDIAHALLFKPLSFSELASRVTEKVGESDDFTRVLANMTTFREPEGLSDVGTFQLKPEYVGIVDPYYAHYSRNYREEAEQILKKHIAKKTGKSIEDVVYEPQLEPIEEGLFQDLAAFTASPLFVQILGAAVNFAVNLKHVAPKVQETRVETFLHMVLHLLLLAVLEDKTQTGEEGGFIRLAVDATWCGPKHGSSRPESSEDDQPNLVTLLTQLSDMDEYASTHPAVKNVLRKMQSKRPDRLALVASGQLALLFDRADTGSPALSVEDKERKKQEAKARQAKVMAQMKAQQNNFLQNQGLESFDDEDLDDPAEDAMSTTDDVLHTRKTWNFPTGTCILCQEETDDQRLFGTFAFLGESNILRQTPVDDDDYIQEVLDTPESLDVSAEHLRPFGVAGENKQKVTKVGPDGVSYTTERSRLSKGFPHQPDGVKGPVSTSCGHIMHWHCFELYQAATHRRHASQIARNHPERVECREFICPLCKALGNTFLPIIWQAKECTPEHEVHAKPDFRDWLVETPNKYQANLAFLDNILAPHAYQQRYQEVSEVYSDRSFEYVNSMLAPNLMQTMQELTLNSPVTSPTSAGVPNRHPFRAAANMLGRPFGLAMGAGGREVATAPGSQFHAGPGDSTEPGVETNRLSDVFKAYKRIDDMIKVNQLSSTDGPDGGLMTVNPVAALSRALGMSVSAWEIAHRGVEHVEPYSTSLVKDMSDQTMTHLRILCETIESYLALNVLKSGSNIVARETFKKRDIITAQLFGTESLDTMIKLQNVSGKLLLQDDIFLFFSDWLSFMGPNVAEASNILQVCLWAEIVKVVYVYGSIVSDEQRSLKDNGAYAMDAEKLLTWKFVLAKMFSDEDHTRDPEDVKDSTATLLRALVDKYALAFLRKCTVLIAVRYGLDFDCPFTLDPELPEITRLVSLLHMPTIDEMCQLFANDSLAGHTLQLLTHRWLEQASHDQPRDSTDPIYWSGVRYSDESLSALGTPYRLPLTARRRHVTLPHPSILELVGLPQSYDTLTEEATKCKCPTTGKDIVDATLCLQCGEIFCSQAVCCLKDKTFGGCYQHMIRHGMRTGQFINIRKCMVLFLHVRGGHNNNRGAGGIKASSFAGGGGFLGADGSILDGRVSSGCFTFAPYLDRWGEPDHGLRRHQRLYLSTKRYEKLVREVWVGGMTQTVVSRKLEGDVNPGGWETL</sequence>
<dbReference type="Pfam" id="PF02617">
    <property type="entry name" value="ClpS"/>
    <property type="match status" value="1"/>
</dbReference>
<dbReference type="Pfam" id="PF22960">
    <property type="entry name" value="WHD_UBR1"/>
    <property type="match status" value="1"/>
</dbReference>
<evidence type="ECO:0000256" key="3">
    <source>
        <dbReference type="ARBA" id="ARBA00022679"/>
    </source>
</evidence>
<dbReference type="Gene3D" id="1.10.10.2670">
    <property type="entry name" value="E3 ubiquitin-protein ligase"/>
    <property type="match status" value="1"/>
</dbReference>
<evidence type="ECO:0000256" key="6">
    <source>
        <dbReference type="ARBA" id="ARBA00022786"/>
    </source>
</evidence>
<dbReference type="PANTHER" id="PTHR21497">
    <property type="entry name" value="UBIQUITIN LIGASE E3 ALPHA-RELATED"/>
    <property type="match status" value="1"/>
</dbReference>
<dbReference type="InterPro" id="IPR036390">
    <property type="entry name" value="WH_DNA-bd_sf"/>
</dbReference>
<evidence type="ECO:0000256" key="8">
    <source>
        <dbReference type="ARBA" id="ARBA00046341"/>
    </source>
</evidence>
<dbReference type="CDD" id="cd19673">
    <property type="entry name" value="UBR-box_UBR3"/>
    <property type="match status" value="1"/>
</dbReference>
<dbReference type="Proteomes" id="UP000016931">
    <property type="component" value="Unassembled WGS sequence"/>
</dbReference>
<evidence type="ECO:0000313" key="14">
    <source>
        <dbReference type="EMBL" id="EMF12990.1"/>
    </source>
</evidence>
<feature type="domain" description="UBR-type" evidence="13">
    <location>
        <begin position="88"/>
        <end position="160"/>
    </location>
</feature>
<dbReference type="Gene3D" id="3.30.1390.10">
    <property type="match status" value="1"/>
</dbReference>
<evidence type="ECO:0000256" key="5">
    <source>
        <dbReference type="ARBA" id="ARBA00022771"/>
    </source>
</evidence>
<evidence type="ECO:0000313" key="15">
    <source>
        <dbReference type="Proteomes" id="UP000016931"/>
    </source>
</evidence>
<name>M3D470_SPHMS</name>
<dbReference type="FunFam" id="2.10.110.30:FF:000001">
    <property type="entry name" value="E3 ubiquitin-protein ligase UBR2 isoform 1"/>
    <property type="match status" value="1"/>
</dbReference>
<dbReference type="GeneID" id="27899167"/>
<feature type="compositionally biased region" description="Basic and acidic residues" evidence="12">
    <location>
        <begin position="160"/>
        <end position="177"/>
    </location>
</feature>
<feature type="zinc finger region" description="UBR-type" evidence="9">
    <location>
        <begin position="88"/>
        <end position="160"/>
    </location>
</feature>